<evidence type="ECO:0000256" key="9">
    <source>
        <dbReference type="PROSITE-ProRule" id="PRU00277"/>
    </source>
</evidence>
<organism evidence="12 13">
    <name type="scientific">Candidatus Caccoplasma merdipullorum</name>
    <dbReference type="NCBI Taxonomy" id="2840718"/>
    <lineage>
        <taxon>Bacteria</taxon>
        <taxon>Pseudomonadati</taxon>
        <taxon>Bacteroidota</taxon>
        <taxon>Bacteroidia</taxon>
        <taxon>Bacteroidales</taxon>
        <taxon>Bacteroidaceae</taxon>
        <taxon>Bacteroidaceae incertae sedis</taxon>
        <taxon>Candidatus Caccoplasma</taxon>
    </lineage>
</organism>
<dbReference type="AlphaFoldDB" id="A0A9D9E3A7"/>
<keyword evidence="6" id="KW-0143">Chaperone</keyword>
<evidence type="ECO:0000256" key="10">
    <source>
        <dbReference type="RuleBase" id="RU003915"/>
    </source>
</evidence>
<dbReference type="EC" id="5.2.1.8" evidence="10"/>
<evidence type="ECO:0000259" key="11">
    <source>
        <dbReference type="PROSITE" id="PS50059"/>
    </source>
</evidence>
<evidence type="ECO:0000313" key="13">
    <source>
        <dbReference type="Proteomes" id="UP000823636"/>
    </source>
</evidence>
<evidence type="ECO:0000256" key="7">
    <source>
        <dbReference type="ARBA" id="ARBA00023235"/>
    </source>
</evidence>
<evidence type="ECO:0000256" key="8">
    <source>
        <dbReference type="ARBA" id="ARBA00037071"/>
    </source>
</evidence>
<reference evidence="12" key="2">
    <citation type="journal article" date="2021" name="PeerJ">
        <title>Extensive microbial diversity within the chicken gut microbiome revealed by metagenomics and culture.</title>
        <authorList>
            <person name="Gilroy R."/>
            <person name="Ravi A."/>
            <person name="Getino M."/>
            <person name="Pursley I."/>
            <person name="Horton D.L."/>
            <person name="Alikhan N.F."/>
            <person name="Baker D."/>
            <person name="Gharbi K."/>
            <person name="Hall N."/>
            <person name="Watson M."/>
            <person name="Adriaenssens E.M."/>
            <person name="Foster-Nyarko E."/>
            <person name="Jarju S."/>
            <person name="Secka A."/>
            <person name="Antonio M."/>
            <person name="Oren A."/>
            <person name="Chaudhuri R.R."/>
            <person name="La Ragione R."/>
            <person name="Hildebrand F."/>
            <person name="Pallen M.J."/>
        </authorList>
    </citation>
    <scope>NUCLEOTIDE SEQUENCE</scope>
    <source>
        <strain evidence="12">G3-4614</strain>
    </source>
</reference>
<evidence type="ECO:0000256" key="6">
    <source>
        <dbReference type="ARBA" id="ARBA00023186"/>
    </source>
</evidence>
<dbReference type="InterPro" id="IPR048261">
    <property type="entry name" value="SlpA/SlyD-like_ins_sf"/>
</dbReference>
<dbReference type="Gene3D" id="3.10.50.40">
    <property type="match status" value="1"/>
</dbReference>
<dbReference type="Pfam" id="PF00254">
    <property type="entry name" value="FKBP_C"/>
    <property type="match status" value="1"/>
</dbReference>
<dbReference type="PANTHER" id="PTHR47861:SF3">
    <property type="entry name" value="FKBP-TYPE PEPTIDYL-PROLYL CIS-TRANS ISOMERASE SLYD"/>
    <property type="match status" value="1"/>
</dbReference>
<dbReference type="GO" id="GO:0005737">
    <property type="term" value="C:cytoplasm"/>
    <property type="evidence" value="ECO:0007669"/>
    <property type="project" value="UniProtKB-SubCell"/>
</dbReference>
<evidence type="ECO:0000313" key="12">
    <source>
        <dbReference type="EMBL" id="MBO8437401.1"/>
    </source>
</evidence>
<proteinExistence type="inferred from homology"/>
<comment type="similarity">
    <text evidence="3 10">Belongs to the FKBP-type PPIase family.</text>
</comment>
<dbReference type="GO" id="GO:0003755">
    <property type="term" value="F:peptidyl-prolyl cis-trans isomerase activity"/>
    <property type="evidence" value="ECO:0007669"/>
    <property type="project" value="UniProtKB-UniRule"/>
</dbReference>
<comment type="catalytic activity">
    <reaction evidence="1 9 10">
        <text>[protein]-peptidylproline (omega=180) = [protein]-peptidylproline (omega=0)</text>
        <dbReference type="Rhea" id="RHEA:16237"/>
        <dbReference type="Rhea" id="RHEA-COMP:10747"/>
        <dbReference type="Rhea" id="RHEA-COMP:10748"/>
        <dbReference type="ChEBI" id="CHEBI:83833"/>
        <dbReference type="ChEBI" id="CHEBI:83834"/>
        <dbReference type="EC" id="5.2.1.8"/>
    </reaction>
</comment>
<dbReference type="GO" id="GO:0042026">
    <property type="term" value="P:protein refolding"/>
    <property type="evidence" value="ECO:0007669"/>
    <property type="project" value="UniProtKB-ARBA"/>
</dbReference>
<dbReference type="EMBL" id="JADIMW010000006">
    <property type="protein sequence ID" value="MBO8437401.1"/>
    <property type="molecule type" value="Genomic_DNA"/>
</dbReference>
<dbReference type="PANTHER" id="PTHR47861">
    <property type="entry name" value="FKBP-TYPE PEPTIDYL-PROLYL CIS-TRANS ISOMERASE SLYD"/>
    <property type="match status" value="1"/>
</dbReference>
<comment type="caution">
    <text evidence="12">The sequence shown here is derived from an EMBL/GenBank/DDBJ whole genome shotgun (WGS) entry which is preliminary data.</text>
</comment>
<evidence type="ECO:0000256" key="4">
    <source>
        <dbReference type="ARBA" id="ARBA00022490"/>
    </source>
</evidence>
<dbReference type="Proteomes" id="UP000823636">
    <property type="component" value="Unassembled WGS sequence"/>
</dbReference>
<protein>
    <recommendedName>
        <fullName evidence="10">Peptidyl-prolyl cis-trans isomerase</fullName>
        <ecNumber evidence="10">5.2.1.8</ecNumber>
    </recommendedName>
</protein>
<evidence type="ECO:0000256" key="3">
    <source>
        <dbReference type="ARBA" id="ARBA00006577"/>
    </source>
</evidence>
<keyword evidence="5 9" id="KW-0697">Rotamase</keyword>
<dbReference type="Gene3D" id="2.40.10.330">
    <property type="match status" value="1"/>
</dbReference>
<accession>A0A9D9E3A7</accession>
<dbReference type="InterPro" id="IPR046357">
    <property type="entry name" value="PPIase_dom_sf"/>
</dbReference>
<dbReference type="InterPro" id="IPR001179">
    <property type="entry name" value="PPIase_FKBP_dom"/>
</dbReference>
<evidence type="ECO:0000256" key="1">
    <source>
        <dbReference type="ARBA" id="ARBA00000971"/>
    </source>
</evidence>
<dbReference type="SUPFAM" id="SSF54534">
    <property type="entry name" value="FKBP-like"/>
    <property type="match status" value="1"/>
</dbReference>
<evidence type="ECO:0000256" key="5">
    <source>
        <dbReference type="ARBA" id="ARBA00023110"/>
    </source>
</evidence>
<keyword evidence="7 9" id="KW-0413">Isomerase</keyword>
<reference evidence="12" key="1">
    <citation type="submission" date="2020-10" db="EMBL/GenBank/DDBJ databases">
        <authorList>
            <person name="Gilroy R."/>
        </authorList>
    </citation>
    <scope>NUCLEOTIDE SEQUENCE</scope>
    <source>
        <strain evidence="12">G3-4614</strain>
    </source>
</reference>
<gene>
    <name evidence="12" type="ORF">IAC54_00680</name>
</gene>
<keyword evidence="4" id="KW-0963">Cytoplasm</keyword>
<comment type="subcellular location">
    <subcellularLocation>
        <location evidence="2">Cytoplasm</location>
    </subcellularLocation>
</comment>
<dbReference type="PROSITE" id="PS50059">
    <property type="entry name" value="FKBP_PPIASE"/>
    <property type="match status" value="1"/>
</dbReference>
<sequence>MEFIKNGKYVEASYVLTVGEEDEVMESVPKERPLAFIFGNGQMLESFEKNMKGLKPGDSFDFRIPCEEAFGKYEESRVQEVAKEIFFVNGEFDKEHVLPGRTFQMVNSDGDRFNGSVLEVKDECVIMDFNHPLAGEDLHFTGEVLLVRDATAEEMNPPHCGGCCSGCHDGDCGGSHHEHEGGCCGSGCCE</sequence>
<feature type="domain" description="PPIase FKBP-type" evidence="11">
    <location>
        <begin position="7"/>
        <end position="89"/>
    </location>
</feature>
<comment type="function">
    <text evidence="8">Also involved in hydrogenase metallocenter assembly, probably by participating in the nickel insertion step. This function in hydrogenase biosynthesis requires chaperone activity and the presence of the metal-binding domain, but not PPIase activity.</text>
</comment>
<name>A0A9D9E3A7_9BACT</name>
<evidence type="ECO:0000256" key="2">
    <source>
        <dbReference type="ARBA" id="ARBA00004496"/>
    </source>
</evidence>